<feature type="domain" description="Myb/SANT-like" evidence="1">
    <location>
        <begin position="5"/>
        <end position="99"/>
    </location>
</feature>
<gene>
    <name evidence="3" type="primary">LOC100828126</name>
    <name evidence="2" type="ORF">BRADI_4g40345v3</name>
</gene>
<dbReference type="EnsemblPlants" id="KQJ91888">
    <property type="protein sequence ID" value="KQJ91888"/>
    <property type="gene ID" value="BRADI_4g40345v3"/>
</dbReference>
<evidence type="ECO:0000313" key="4">
    <source>
        <dbReference type="Proteomes" id="UP000008810"/>
    </source>
</evidence>
<dbReference type="KEGG" id="bdi:100828126"/>
<dbReference type="EMBL" id="CM000883">
    <property type="protein sequence ID" value="KQJ91888.1"/>
    <property type="molecule type" value="Genomic_DNA"/>
</dbReference>
<dbReference type="PANTHER" id="PTHR47851">
    <property type="entry name" value="OS06G0588700 PROTEIN-RELATED"/>
    <property type="match status" value="1"/>
</dbReference>
<dbReference type="GeneID" id="100828126"/>
<dbReference type="RefSeq" id="XP_010238620.1">
    <property type="nucleotide sequence ID" value="XM_010240318.3"/>
</dbReference>
<reference evidence="2 3" key="1">
    <citation type="journal article" date="2010" name="Nature">
        <title>Genome sequencing and analysis of the model grass Brachypodium distachyon.</title>
        <authorList>
            <consortium name="International Brachypodium Initiative"/>
        </authorList>
    </citation>
    <scope>NUCLEOTIDE SEQUENCE [LARGE SCALE GENOMIC DNA]</scope>
    <source>
        <strain evidence="2">Bd21</strain>
        <strain evidence="3">cv. Bd21</strain>
    </source>
</reference>
<name>A0A0Q3J0M5_BRADI</name>
<dbReference type="AlphaFoldDB" id="A0A0Q3J0M5"/>
<accession>A0A0Q3J0M5</accession>
<protein>
    <recommendedName>
        <fullName evidence="1">Myb/SANT-like domain-containing protein</fullName>
    </recommendedName>
</protein>
<sequence>MPEAEWNDEHTRVICELFAEQVQAGNRPNTHLKNIGYSVVADKFEQRTGLLYTKLQLKNKWDKLKSDYINWKKLLIKGANLGWDNERRTIAADSDWWKNTFKDLPGAKKFRKAGLRNENYLKVIFEDITSVDQSSAAAGSLPSTSDGIVNVDNLDGSDNNVGDNDGTQPDHDDGALTVRNGGILLDHDGGVLLDQDGGAQPVHNGGVLLDHDGGAQPVHNGAVQLDHNGITQLEHEPPSIRNKKRTIHVNTKENKKNKTETALLMQAQLKRIVELAAEAQSIFEKFSSQIDSPRSDIQDVMTLVRECGARSGSDEYFIATELFVNAEQRQMFCTMETAEERLEWLRRKYNAKYRA</sequence>
<proteinExistence type="predicted"/>
<dbReference type="Pfam" id="PF12776">
    <property type="entry name" value="Myb_DNA-bind_3"/>
    <property type="match status" value="1"/>
</dbReference>
<keyword evidence="4" id="KW-1185">Reference proteome</keyword>
<dbReference type="InterPro" id="IPR024752">
    <property type="entry name" value="Myb/SANT-like_dom"/>
</dbReference>
<dbReference type="PANTHER" id="PTHR47851:SF2">
    <property type="entry name" value="OS12G0207200 PROTEIN"/>
    <property type="match status" value="1"/>
</dbReference>
<evidence type="ECO:0000259" key="1">
    <source>
        <dbReference type="Pfam" id="PF12776"/>
    </source>
</evidence>
<dbReference type="Proteomes" id="UP000008810">
    <property type="component" value="Chromosome 4"/>
</dbReference>
<dbReference type="Gramene" id="KQJ91888">
    <property type="protein sequence ID" value="KQJ91888"/>
    <property type="gene ID" value="BRADI_4g40345v3"/>
</dbReference>
<organism evidence="2">
    <name type="scientific">Brachypodium distachyon</name>
    <name type="common">Purple false brome</name>
    <name type="synonym">Trachynia distachya</name>
    <dbReference type="NCBI Taxonomy" id="15368"/>
    <lineage>
        <taxon>Eukaryota</taxon>
        <taxon>Viridiplantae</taxon>
        <taxon>Streptophyta</taxon>
        <taxon>Embryophyta</taxon>
        <taxon>Tracheophyta</taxon>
        <taxon>Spermatophyta</taxon>
        <taxon>Magnoliopsida</taxon>
        <taxon>Liliopsida</taxon>
        <taxon>Poales</taxon>
        <taxon>Poaceae</taxon>
        <taxon>BOP clade</taxon>
        <taxon>Pooideae</taxon>
        <taxon>Stipodae</taxon>
        <taxon>Brachypodieae</taxon>
        <taxon>Brachypodium</taxon>
    </lineage>
</organism>
<evidence type="ECO:0000313" key="3">
    <source>
        <dbReference type="EnsemblPlants" id="KQJ91888"/>
    </source>
</evidence>
<dbReference type="OrthoDB" id="683049at2759"/>
<reference evidence="3" key="3">
    <citation type="submission" date="2018-08" db="UniProtKB">
        <authorList>
            <consortium name="EnsemblPlants"/>
        </authorList>
    </citation>
    <scope>IDENTIFICATION</scope>
    <source>
        <strain evidence="3">cv. Bd21</strain>
    </source>
</reference>
<evidence type="ECO:0000313" key="2">
    <source>
        <dbReference type="EMBL" id="KQJ91888.1"/>
    </source>
</evidence>
<dbReference type="ExpressionAtlas" id="A0A0Q3J0M5">
    <property type="expression patterns" value="baseline"/>
</dbReference>
<reference evidence="2" key="2">
    <citation type="submission" date="2017-06" db="EMBL/GenBank/DDBJ databases">
        <title>WGS assembly of Brachypodium distachyon.</title>
        <authorList>
            <consortium name="The International Brachypodium Initiative"/>
            <person name="Lucas S."/>
            <person name="Harmon-Smith M."/>
            <person name="Lail K."/>
            <person name="Tice H."/>
            <person name="Grimwood J."/>
            <person name="Bruce D."/>
            <person name="Barry K."/>
            <person name="Shu S."/>
            <person name="Lindquist E."/>
            <person name="Wang M."/>
            <person name="Pitluck S."/>
            <person name="Vogel J.P."/>
            <person name="Garvin D.F."/>
            <person name="Mockler T.C."/>
            <person name="Schmutz J."/>
            <person name="Rokhsar D."/>
            <person name="Bevan M.W."/>
        </authorList>
    </citation>
    <scope>NUCLEOTIDE SEQUENCE</scope>
    <source>
        <strain evidence="2">Bd21</strain>
    </source>
</reference>